<comment type="caution">
    <text evidence="1">The sequence shown here is derived from an EMBL/GenBank/DDBJ whole genome shotgun (WGS) entry which is preliminary data.</text>
</comment>
<protein>
    <submittedName>
        <fullName evidence="1">Uncharacterized protein</fullName>
    </submittedName>
</protein>
<evidence type="ECO:0000313" key="1">
    <source>
        <dbReference type="EMBL" id="KAJ1674353.1"/>
    </source>
</evidence>
<proteinExistence type="predicted"/>
<dbReference type="Proteomes" id="UP001145114">
    <property type="component" value="Unassembled WGS sequence"/>
</dbReference>
<evidence type="ECO:0000313" key="2">
    <source>
        <dbReference type="Proteomes" id="UP001145114"/>
    </source>
</evidence>
<keyword evidence="2" id="KW-1185">Reference proteome</keyword>
<name>A0ACC1HCS5_9FUNG</name>
<feature type="non-terminal residue" evidence="1">
    <location>
        <position position="1"/>
    </location>
</feature>
<dbReference type="EMBL" id="JAMZIH010006040">
    <property type="protein sequence ID" value="KAJ1674353.1"/>
    <property type="molecule type" value="Genomic_DNA"/>
</dbReference>
<organism evidence="1 2">
    <name type="scientific">Spiromyces aspiralis</name>
    <dbReference type="NCBI Taxonomy" id="68401"/>
    <lineage>
        <taxon>Eukaryota</taxon>
        <taxon>Fungi</taxon>
        <taxon>Fungi incertae sedis</taxon>
        <taxon>Zoopagomycota</taxon>
        <taxon>Kickxellomycotina</taxon>
        <taxon>Kickxellomycetes</taxon>
        <taxon>Kickxellales</taxon>
        <taxon>Kickxellaceae</taxon>
        <taxon>Spiromyces</taxon>
    </lineage>
</organism>
<accession>A0ACC1HCS5</accession>
<sequence length="113" mass="12923">VTRPDDFEGMERLLQNQRQTQSELTDQLLKMAESLKSNSLTFGEMLTQDEKLMEETGEAISSNLGRLKTQGGRLGIYRSKAWKTTGFTWGLVFFVILTTFIMILFIKVVPKRS</sequence>
<gene>
    <name evidence="1" type="ORF">EV182_003452</name>
</gene>
<reference evidence="1" key="1">
    <citation type="submission" date="2022-06" db="EMBL/GenBank/DDBJ databases">
        <title>Phylogenomic reconstructions and comparative analyses of Kickxellomycotina fungi.</title>
        <authorList>
            <person name="Reynolds N.K."/>
            <person name="Stajich J.E."/>
            <person name="Barry K."/>
            <person name="Grigoriev I.V."/>
            <person name="Crous P."/>
            <person name="Smith M.E."/>
        </authorList>
    </citation>
    <scope>NUCLEOTIDE SEQUENCE</scope>
    <source>
        <strain evidence="1">RSA 2271</strain>
    </source>
</reference>